<dbReference type="InterPro" id="IPR029068">
    <property type="entry name" value="Glyas_Bleomycin-R_OHBP_Dase"/>
</dbReference>
<evidence type="ECO:0000313" key="4">
    <source>
        <dbReference type="Proteomes" id="UP001056855"/>
    </source>
</evidence>
<keyword evidence="1" id="KW-0479">Metal-binding</keyword>
<dbReference type="GO" id="GO:0004493">
    <property type="term" value="F:methylmalonyl-CoA epimerase activity"/>
    <property type="evidence" value="ECO:0007669"/>
    <property type="project" value="TreeGrafter"/>
</dbReference>
<accession>A0A9E7NEA3</accession>
<feature type="domain" description="VOC" evidence="2">
    <location>
        <begin position="4"/>
        <end position="135"/>
    </location>
</feature>
<dbReference type="SUPFAM" id="SSF54593">
    <property type="entry name" value="Glyoxalase/Bleomycin resistance protein/Dihydroxybiphenyl dioxygenase"/>
    <property type="match status" value="1"/>
</dbReference>
<evidence type="ECO:0000256" key="1">
    <source>
        <dbReference type="ARBA" id="ARBA00022723"/>
    </source>
</evidence>
<dbReference type="AlphaFoldDB" id="A0A9E7NEA3"/>
<dbReference type="KEGG" id="sawl:NGM29_18825"/>
<reference evidence="3" key="1">
    <citation type="submission" date="2022-06" db="EMBL/GenBank/DDBJ databases">
        <title>Diverse halophilic archaea isolated from saline environments.</title>
        <authorList>
            <person name="Cui H.-L."/>
        </authorList>
    </citation>
    <scope>NUCLEOTIDE SEQUENCE</scope>
    <source>
        <strain evidence="3">WLHS1</strain>
        <plasmid evidence="3">unnamed1</plasmid>
    </source>
</reference>
<evidence type="ECO:0000313" key="3">
    <source>
        <dbReference type="EMBL" id="UTF55746.1"/>
    </source>
</evidence>
<name>A0A9E7NEA3_9EURY</name>
<evidence type="ECO:0000259" key="2">
    <source>
        <dbReference type="PROSITE" id="PS51819"/>
    </source>
</evidence>
<dbReference type="Proteomes" id="UP001056855">
    <property type="component" value="Plasmid unnamed1"/>
</dbReference>
<dbReference type="PROSITE" id="PS51819">
    <property type="entry name" value="VOC"/>
    <property type="match status" value="1"/>
</dbReference>
<protein>
    <submittedName>
        <fullName evidence="3">VOC family protein</fullName>
    </submittedName>
</protein>
<dbReference type="InterPro" id="IPR051785">
    <property type="entry name" value="MMCE/EMCE_epimerase"/>
</dbReference>
<proteinExistence type="predicted"/>
<dbReference type="GO" id="GO:0046872">
    <property type="term" value="F:metal ion binding"/>
    <property type="evidence" value="ECO:0007669"/>
    <property type="project" value="UniProtKB-KW"/>
</dbReference>
<dbReference type="InterPro" id="IPR037523">
    <property type="entry name" value="VOC_core"/>
</dbReference>
<dbReference type="PANTHER" id="PTHR43048:SF3">
    <property type="entry name" value="METHYLMALONYL-COA EPIMERASE, MITOCHONDRIAL"/>
    <property type="match status" value="1"/>
</dbReference>
<dbReference type="RefSeq" id="WP_254161087.1">
    <property type="nucleotide sequence ID" value="NZ_CP100356.1"/>
</dbReference>
<dbReference type="GeneID" id="73292145"/>
<dbReference type="GO" id="GO:0046491">
    <property type="term" value="P:L-methylmalonyl-CoA metabolic process"/>
    <property type="evidence" value="ECO:0007669"/>
    <property type="project" value="TreeGrafter"/>
</dbReference>
<dbReference type="Pfam" id="PF13669">
    <property type="entry name" value="Glyoxalase_4"/>
    <property type="match status" value="1"/>
</dbReference>
<sequence>MFTKIHHIAFVVEDIESSMTSFEENYGMELLTRGEMTAQYQIPQEIDVALYQAGDNIVELIEPLSDEGWTYDVLQEQGDGWFHIAFAVDDIRESMAELESRGIRIWDDEPSQGFAWKVVTLEPEDTLVPMQLVEETD</sequence>
<keyword evidence="4" id="KW-1185">Reference proteome</keyword>
<gene>
    <name evidence="3" type="ORF">NGM29_18825</name>
</gene>
<geneLocation type="plasmid" evidence="3 4">
    <name>unnamed1</name>
</geneLocation>
<organism evidence="3 4">
    <name type="scientific">Natronosalvus rutilus</name>
    <dbReference type="NCBI Taxonomy" id="2953753"/>
    <lineage>
        <taxon>Archaea</taxon>
        <taxon>Methanobacteriati</taxon>
        <taxon>Methanobacteriota</taxon>
        <taxon>Stenosarchaea group</taxon>
        <taxon>Halobacteria</taxon>
        <taxon>Halobacteriales</taxon>
        <taxon>Natrialbaceae</taxon>
        <taxon>Natronosalvus</taxon>
    </lineage>
</organism>
<dbReference type="EMBL" id="CP100356">
    <property type="protein sequence ID" value="UTF55746.1"/>
    <property type="molecule type" value="Genomic_DNA"/>
</dbReference>
<dbReference type="PANTHER" id="PTHR43048">
    <property type="entry name" value="METHYLMALONYL-COA EPIMERASE"/>
    <property type="match status" value="1"/>
</dbReference>
<keyword evidence="3" id="KW-0614">Plasmid</keyword>
<dbReference type="Gene3D" id="3.10.180.10">
    <property type="entry name" value="2,3-Dihydroxybiphenyl 1,2-Dioxygenase, domain 1"/>
    <property type="match status" value="1"/>
</dbReference>